<dbReference type="EMBL" id="FRFD01000005">
    <property type="protein sequence ID" value="SHO48235.1"/>
    <property type="molecule type" value="Genomic_DNA"/>
</dbReference>
<sequence>MYFFTHLFISKVLYRHFLPEVELDRRSFSYGNIKPDLPSRSRNHHTLENCLFTVCDYSKELMEEEVTLEYLSARLGEICHYVCDFFCYYHLNEQIHNRRLHHFFYEVGLHYKLRSIWHKHKIQITSSMLEPRKDISSIILEMRKSYFSQTPCMKRDIDYALMTSVWACESILYFMKYPSGLTGGLKPAICSLLTAEGELL</sequence>
<gene>
    <name evidence="2" type="ORF">SAMN02745217_01730</name>
</gene>
<evidence type="ECO:0000313" key="2">
    <source>
        <dbReference type="EMBL" id="SHO48235.1"/>
    </source>
</evidence>
<evidence type="ECO:0000259" key="1">
    <source>
        <dbReference type="Pfam" id="PF00882"/>
    </source>
</evidence>
<dbReference type="STRING" id="1121345.SAMN02745217_01730"/>
<dbReference type="AlphaFoldDB" id="A0A1M7Y6F1"/>
<organism evidence="2 3">
    <name type="scientific">Anaerocolumna xylanovorans DSM 12503</name>
    <dbReference type="NCBI Taxonomy" id="1121345"/>
    <lineage>
        <taxon>Bacteria</taxon>
        <taxon>Bacillati</taxon>
        <taxon>Bacillota</taxon>
        <taxon>Clostridia</taxon>
        <taxon>Lachnospirales</taxon>
        <taxon>Lachnospiraceae</taxon>
        <taxon>Anaerocolumna</taxon>
    </lineage>
</organism>
<evidence type="ECO:0000313" key="3">
    <source>
        <dbReference type="Proteomes" id="UP000184612"/>
    </source>
</evidence>
<feature type="domain" description="Phospholipase C/D" evidence="1">
    <location>
        <begin position="5"/>
        <end position="147"/>
    </location>
</feature>
<dbReference type="Pfam" id="PF00882">
    <property type="entry name" value="Zn_dep_PLPC"/>
    <property type="match status" value="1"/>
</dbReference>
<dbReference type="RefSeq" id="WP_073588456.1">
    <property type="nucleotide sequence ID" value="NZ_FRFD01000005.1"/>
</dbReference>
<dbReference type="OrthoDB" id="2878022at2"/>
<proteinExistence type="predicted"/>
<reference evidence="2 3" key="1">
    <citation type="submission" date="2016-12" db="EMBL/GenBank/DDBJ databases">
        <authorList>
            <person name="Song W.-J."/>
            <person name="Kurnit D.M."/>
        </authorList>
    </citation>
    <scope>NUCLEOTIDE SEQUENCE [LARGE SCALE GENOMIC DNA]</scope>
    <source>
        <strain evidence="2 3">DSM 12503</strain>
    </source>
</reference>
<accession>A0A1M7Y6F1</accession>
<dbReference type="Proteomes" id="UP000184612">
    <property type="component" value="Unassembled WGS sequence"/>
</dbReference>
<dbReference type="InterPro" id="IPR029002">
    <property type="entry name" value="PLPC/GPLD1"/>
</dbReference>
<keyword evidence="3" id="KW-1185">Reference proteome</keyword>
<name>A0A1M7Y6F1_9FIRM</name>
<protein>
    <submittedName>
        <fullName evidence="2">Zinc dependent phospholipase C</fullName>
    </submittedName>
</protein>